<feature type="region of interest" description="Disordered" evidence="1">
    <location>
        <begin position="58"/>
        <end position="78"/>
    </location>
</feature>
<protein>
    <submittedName>
        <fullName evidence="2">Sucrose synthase 5</fullName>
    </submittedName>
</protein>
<keyword evidence="3" id="KW-1185">Reference proteome</keyword>
<comment type="caution">
    <text evidence="2">The sequence shown here is derived from an EMBL/GenBank/DDBJ whole genome shotgun (WGS) entry which is preliminary data.</text>
</comment>
<dbReference type="Proteomes" id="UP000727407">
    <property type="component" value="Unassembled WGS sequence"/>
</dbReference>
<gene>
    <name evidence="2" type="ORF">DAT39_013073</name>
</gene>
<evidence type="ECO:0000313" key="2">
    <source>
        <dbReference type="EMBL" id="KAF5897217.1"/>
    </source>
</evidence>
<dbReference type="AlphaFoldDB" id="A0A8J4UKX7"/>
<evidence type="ECO:0000313" key="3">
    <source>
        <dbReference type="Proteomes" id="UP000727407"/>
    </source>
</evidence>
<sequence>MTEKRIQTTCSSVDHLRKESSCKVLNIYGAPVPASRPGSDEAVVCADTQRQRRLTIWLPAGEGLEESKNKEDQEHQRD</sequence>
<feature type="compositionally biased region" description="Basic and acidic residues" evidence="1">
    <location>
        <begin position="65"/>
        <end position="78"/>
    </location>
</feature>
<dbReference type="EMBL" id="QNUK01000243">
    <property type="protein sequence ID" value="KAF5897217.1"/>
    <property type="molecule type" value="Genomic_DNA"/>
</dbReference>
<proteinExistence type="predicted"/>
<name>A0A8J4UKX7_CLAMG</name>
<organism evidence="2 3">
    <name type="scientific">Clarias magur</name>
    <name type="common">Asian catfish</name>
    <name type="synonym">Macropteronotus magur</name>
    <dbReference type="NCBI Taxonomy" id="1594786"/>
    <lineage>
        <taxon>Eukaryota</taxon>
        <taxon>Metazoa</taxon>
        <taxon>Chordata</taxon>
        <taxon>Craniata</taxon>
        <taxon>Vertebrata</taxon>
        <taxon>Euteleostomi</taxon>
        <taxon>Actinopterygii</taxon>
        <taxon>Neopterygii</taxon>
        <taxon>Teleostei</taxon>
        <taxon>Ostariophysi</taxon>
        <taxon>Siluriformes</taxon>
        <taxon>Clariidae</taxon>
        <taxon>Clarias</taxon>
    </lineage>
</organism>
<accession>A0A8J4UKX7</accession>
<evidence type="ECO:0000256" key="1">
    <source>
        <dbReference type="SAM" id="MobiDB-lite"/>
    </source>
</evidence>
<reference evidence="2" key="1">
    <citation type="submission" date="2020-07" db="EMBL/GenBank/DDBJ databases">
        <title>Clarias magur genome sequencing, assembly and annotation.</title>
        <authorList>
            <person name="Kushwaha B."/>
            <person name="Kumar R."/>
            <person name="Das P."/>
            <person name="Joshi C.G."/>
            <person name="Kumar D."/>
            <person name="Nagpure N.S."/>
            <person name="Pandey M."/>
            <person name="Agarwal S."/>
            <person name="Srivastava S."/>
            <person name="Singh M."/>
            <person name="Sahoo L."/>
            <person name="Jayasankar P."/>
            <person name="Meher P.K."/>
            <person name="Koringa P.G."/>
            <person name="Iquebal M.A."/>
            <person name="Das S.P."/>
            <person name="Bit A."/>
            <person name="Patnaik S."/>
            <person name="Patel N."/>
            <person name="Shah T.M."/>
            <person name="Hinsu A."/>
            <person name="Jena J.K."/>
        </authorList>
    </citation>
    <scope>NUCLEOTIDE SEQUENCE</scope>
    <source>
        <strain evidence="2">CIFAMagur01</strain>
        <tissue evidence="2">Testis</tissue>
    </source>
</reference>